<feature type="domain" description="Zn-dependent metallo-hydrolase RNA specificity" evidence="3">
    <location>
        <begin position="49"/>
        <end position="112"/>
    </location>
</feature>
<reference evidence="4" key="1">
    <citation type="journal article" date="2014" name="Front. Microbiol.">
        <title>High frequency of phylogenetically diverse reductive dehalogenase-homologous genes in deep subseafloor sedimentary metagenomes.</title>
        <authorList>
            <person name="Kawai M."/>
            <person name="Futagami T."/>
            <person name="Toyoda A."/>
            <person name="Takaki Y."/>
            <person name="Nishi S."/>
            <person name="Hori S."/>
            <person name="Arai W."/>
            <person name="Tsubouchi T."/>
            <person name="Morono Y."/>
            <person name="Uchiyama I."/>
            <person name="Ito T."/>
            <person name="Fujiyama A."/>
            <person name="Inagaki F."/>
            <person name="Takami H."/>
        </authorList>
    </citation>
    <scope>NUCLEOTIDE SEQUENCE</scope>
    <source>
        <strain evidence="4">Expedition CK06-06</strain>
    </source>
</reference>
<keyword evidence="2" id="KW-0540">Nuclease</keyword>
<dbReference type="InterPro" id="IPR011108">
    <property type="entry name" value="RMMBL"/>
</dbReference>
<dbReference type="SUPFAM" id="SSF56281">
    <property type="entry name" value="Metallo-hydrolase/oxidoreductase"/>
    <property type="match status" value="1"/>
</dbReference>
<evidence type="ECO:0000256" key="1">
    <source>
        <dbReference type="ARBA" id="ARBA00001947"/>
    </source>
</evidence>
<dbReference type="PANTHER" id="PTHR11203:SF51">
    <property type="entry name" value="CLEAVAGE AND POLYADENYLATION SPECIFICITY FACTOR"/>
    <property type="match status" value="1"/>
</dbReference>
<comment type="cofactor">
    <cofactor evidence="1">
        <name>Zn(2+)</name>
        <dbReference type="ChEBI" id="CHEBI:29105"/>
    </cofactor>
</comment>
<sequence length="121" mass="13991">IDYFKRLAGDKRNTIIFVSYQIDGTMGSRVQKGLGDVPIINSKGKMEVMKVEMQVESVRGFSGHSDRRQLVNYIHRLRPKPERIIVLHGEKSKSMSMANLFRRKYNVESLVPEVLETIKLR</sequence>
<dbReference type="InterPro" id="IPR036866">
    <property type="entry name" value="RibonucZ/Hydroxyglut_hydro"/>
</dbReference>
<evidence type="ECO:0000313" key="4">
    <source>
        <dbReference type="EMBL" id="GAI88357.1"/>
    </source>
</evidence>
<evidence type="ECO:0000256" key="2">
    <source>
        <dbReference type="ARBA" id="ARBA00022722"/>
    </source>
</evidence>
<proteinExistence type="predicted"/>
<accession>X1S5P0</accession>
<keyword evidence="2" id="KW-0378">Hydrolase</keyword>
<dbReference type="Gene3D" id="3.40.50.10890">
    <property type="match status" value="1"/>
</dbReference>
<organism evidence="4">
    <name type="scientific">marine sediment metagenome</name>
    <dbReference type="NCBI Taxonomy" id="412755"/>
    <lineage>
        <taxon>unclassified sequences</taxon>
        <taxon>metagenomes</taxon>
        <taxon>ecological metagenomes</taxon>
    </lineage>
</organism>
<name>X1S5P0_9ZZZZ</name>
<dbReference type="Pfam" id="PF07521">
    <property type="entry name" value="RMMBL"/>
    <property type="match status" value="1"/>
</dbReference>
<dbReference type="GO" id="GO:0004521">
    <property type="term" value="F:RNA endonuclease activity"/>
    <property type="evidence" value="ECO:0007669"/>
    <property type="project" value="TreeGrafter"/>
</dbReference>
<gene>
    <name evidence="4" type="ORF">S12H4_39683</name>
</gene>
<dbReference type="InterPro" id="IPR050698">
    <property type="entry name" value="MBL"/>
</dbReference>
<feature type="non-terminal residue" evidence="4">
    <location>
        <position position="1"/>
    </location>
</feature>
<dbReference type="AlphaFoldDB" id="X1S5P0"/>
<dbReference type="EMBL" id="BARW01024009">
    <property type="protein sequence ID" value="GAI88357.1"/>
    <property type="molecule type" value="Genomic_DNA"/>
</dbReference>
<evidence type="ECO:0000259" key="3">
    <source>
        <dbReference type="Pfam" id="PF07521"/>
    </source>
</evidence>
<comment type="caution">
    <text evidence="4">The sequence shown here is derived from an EMBL/GenBank/DDBJ whole genome shotgun (WGS) entry which is preliminary data.</text>
</comment>
<dbReference type="PANTHER" id="PTHR11203">
    <property type="entry name" value="CLEAVAGE AND POLYADENYLATION SPECIFICITY FACTOR FAMILY MEMBER"/>
    <property type="match status" value="1"/>
</dbReference>
<protein>
    <recommendedName>
        <fullName evidence="3">Zn-dependent metallo-hydrolase RNA specificity domain-containing protein</fullName>
    </recommendedName>
</protein>